<dbReference type="CDD" id="cd10787">
    <property type="entry name" value="LamB_YcsF_like"/>
    <property type="match status" value="1"/>
</dbReference>
<evidence type="ECO:0000313" key="1">
    <source>
        <dbReference type="EMBL" id="SPS06443.1"/>
    </source>
</evidence>
<accession>A0A2X0QW37</accession>
<dbReference type="Gene3D" id="3.20.20.370">
    <property type="entry name" value="Glycoside hydrolase/deacetylase"/>
    <property type="match status" value="1"/>
</dbReference>
<sequence length="253" mass="27301">MNKIIDLNADVGESSVSWPTGNDAELIPLLTSASIACGFHAGDPLTIEKTTALAVQHQVAIGAHPSLPDMEGFGRRRMNISGEEACRLVLYQSGAIRAFAEAQGKILHHVKLHGALYNMAAESEELSKGIVRAIRKLRGEPVLYVPSGSVMEHIAANEGIRIAREIFADRRYLASGHLAPRHQPHALINDPSESVRQVLSIILNQKCSAMGGETITLQADTVCIHGDHPGCVTLAKQLRRALQEAGIRVSAFQ</sequence>
<dbReference type="NCBIfam" id="NF003816">
    <property type="entry name" value="PRK05406.1-5"/>
    <property type="match status" value="1"/>
</dbReference>
<dbReference type="Pfam" id="PF03746">
    <property type="entry name" value="LamB_YcsF"/>
    <property type="match status" value="1"/>
</dbReference>
<dbReference type="SUPFAM" id="SSF88713">
    <property type="entry name" value="Glycoside hydrolase/deacetylase"/>
    <property type="match status" value="1"/>
</dbReference>
<dbReference type="InterPro" id="IPR005501">
    <property type="entry name" value="LamB/YcsF/PxpA-like"/>
</dbReference>
<dbReference type="InterPro" id="IPR011330">
    <property type="entry name" value="Glyco_hydro/deAcase_b/a-brl"/>
</dbReference>
<dbReference type="GO" id="GO:0005975">
    <property type="term" value="P:carbohydrate metabolic process"/>
    <property type="evidence" value="ECO:0007669"/>
    <property type="project" value="InterPro"/>
</dbReference>
<dbReference type="PANTHER" id="PTHR30292">
    <property type="entry name" value="UNCHARACTERIZED PROTEIN YBGL-RELATED"/>
    <property type="match status" value="1"/>
</dbReference>
<dbReference type="AlphaFoldDB" id="A0A2X0QW37"/>
<organism evidence="1">
    <name type="scientific">Candidatus Nitrotoga fabula</name>
    <dbReference type="NCBI Taxonomy" id="2182327"/>
    <lineage>
        <taxon>Bacteria</taxon>
        <taxon>Pseudomonadati</taxon>
        <taxon>Pseudomonadota</taxon>
        <taxon>Betaproteobacteria</taxon>
        <taxon>Nitrosomonadales</taxon>
        <taxon>Gallionellaceae</taxon>
        <taxon>Candidatus Nitrotoga</taxon>
    </lineage>
</organism>
<dbReference type="NCBIfam" id="NF003814">
    <property type="entry name" value="PRK05406.1-3"/>
    <property type="match status" value="1"/>
</dbReference>
<proteinExistence type="predicted"/>
<gene>
    <name evidence="1" type="primary">ybgL</name>
    <name evidence="1" type="ORF">NITFAB_2036</name>
</gene>
<protein>
    <submittedName>
        <fullName evidence="1">Putative lactam utilization protein, UPF0271 family</fullName>
    </submittedName>
</protein>
<name>A0A2X0QW37_9PROT</name>
<dbReference type="EMBL" id="LS423452">
    <property type="protein sequence ID" value="SPS06443.1"/>
    <property type="molecule type" value="Genomic_DNA"/>
</dbReference>
<reference evidence="1" key="1">
    <citation type="submission" date="2018-05" db="EMBL/GenBank/DDBJ databases">
        <authorList>
            <person name="Lanie J.A."/>
            <person name="Ng W.-L."/>
            <person name="Kazmierczak K.M."/>
            <person name="Andrzejewski T.M."/>
            <person name="Davidsen T.M."/>
            <person name="Wayne K.J."/>
            <person name="Tettelin H."/>
            <person name="Glass J.I."/>
            <person name="Rusch D."/>
            <person name="Podicherti R."/>
            <person name="Tsui H.-C.T."/>
            <person name="Winkler M.E."/>
        </authorList>
    </citation>
    <scope>NUCLEOTIDE SEQUENCE</scope>
    <source>
        <strain evidence="1">KNB</strain>
    </source>
</reference>
<dbReference type="PANTHER" id="PTHR30292:SF0">
    <property type="entry name" value="5-OXOPROLINASE SUBUNIT A"/>
    <property type="match status" value="1"/>
</dbReference>